<dbReference type="EMBL" id="BMJS01000018">
    <property type="protein sequence ID" value="GGG00129.1"/>
    <property type="molecule type" value="Genomic_DNA"/>
</dbReference>
<dbReference type="NCBIfam" id="NF001380">
    <property type="entry name" value="PRK00279.1-2"/>
    <property type="match status" value="1"/>
</dbReference>
<dbReference type="SUPFAM" id="SSF52540">
    <property type="entry name" value="P-loop containing nucleoside triphosphate hydrolases"/>
    <property type="match status" value="1"/>
</dbReference>
<dbReference type="GO" id="GO:0044209">
    <property type="term" value="P:AMP salvage"/>
    <property type="evidence" value="ECO:0007669"/>
    <property type="project" value="UniProtKB-UniRule"/>
</dbReference>
<dbReference type="Pfam" id="PF05191">
    <property type="entry name" value="ADK_lid"/>
    <property type="match status" value="1"/>
</dbReference>
<comment type="caution">
    <text evidence="5">Lacks conserved residue(s) required for the propagation of feature annotation.</text>
</comment>
<keyword evidence="2 5" id="KW-0545">Nucleotide biosynthesis</keyword>
<dbReference type="NCBIfam" id="TIGR01351">
    <property type="entry name" value="adk"/>
    <property type="match status" value="1"/>
</dbReference>
<dbReference type="InterPro" id="IPR000850">
    <property type="entry name" value="Adenylat/UMP-CMP_kin"/>
</dbReference>
<dbReference type="AlphaFoldDB" id="A0A8J2Z507"/>
<dbReference type="FunFam" id="3.40.50.300:FF:000106">
    <property type="entry name" value="Adenylate kinase mitochondrial"/>
    <property type="match status" value="1"/>
</dbReference>
<keyword evidence="5 7" id="KW-0067">ATP-binding</keyword>
<feature type="binding site" evidence="5">
    <location>
        <begin position="132"/>
        <end position="133"/>
    </location>
    <ligand>
        <name>ATP</name>
        <dbReference type="ChEBI" id="CHEBI:30616"/>
    </ligand>
</feature>
<evidence type="ECO:0000256" key="6">
    <source>
        <dbReference type="RuleBase" id="RU003330"/>
    </source>
</evidence>
<evidence type="ECO:0000313" key="9">
    <source>
        <dbReference type="EMBL" id="GGG00129.1"/>
    </source>
</evidence>
<feature type="region of interest" description="NMP" evidence="5">
    <location>
        <begin position="30"/>
        <end position="59"/>
    </location>
</feature>
<evidence type="ECO:0000259" key="8">
    <source>
        <dbReference type="Pfam" id="PF05191"/>
    </source>
</evidence>
<keyword evidence="3 5" id="KW-0547">Nucleotide-binding</keyword>
<dbReference type="PRINTS" id="PR00094">
    <property type="entry name" value="ADENYLTKNASE"/>
</dbReference>
<keyword evidence="1 5" id="KW-0808">Transferase</keyword>
<dbReference type="InterPro" id="IPR027417">
    <property type="entry name" value="P-loop_NTPase"/>
</dbReference>
<feature type="binding site" evidence="5">
    <location>
        <position position="92"/>
    </location>
    <ligand>
        <name>AMP</name>
        <dbReference type="ChEBI" id="CHEBI:456215"/>
    </ligand>
</feature>
<comment type="catalytic activity">
    <reaction evidence="5 7">
        <text>AMP + ATP = 2 ADP</text>
        <dbReference type="Rhea" id="RHEA:12973"/>
        <dbReference type="ChEBI" id="CHEBI:30616"/>
        <dbReference type="ChEBI" id="CHEBI:456215"/>
        <dbReference type="ChEBI" id="CHEBI:456216"/>
        <dbReference type="EC" id="2.7.4.3"/>
    </reaction>
</comment>
<feature type="region of interest" description="LID" evidence="5">
    <location>
        <begin position="122"/>
        <end position="159"/>
    </location>
</feature>
<name>A0A8J2Z507_9GAMM</name>
<evidence type="ECO:0000256" key="5">
    <source>
        <dbReference type="HAMAP-Rule" id="MF_00235"/>
    </source>
</evidence>
<comment type="pathway">
    <text evidence="5">Purine metabolism; AMP biosynthesis via salvage pathway; AMP from ADP: step 1/1.</text>
</comment>
<dbReference type="NCBIfam" id="NF001379">
    <property type="entry name" value="PRK00279.1-1"/>
    <property type="match status" value="1"/>
</dbReference>
<feature type="domain" description="Adenylate kinase active site lid" evidence="8">
    <location>
        <begin position="123"/>
        <end position="158"/>
    </location>
</feature>
<evidence type="ECO:0000256" key="1">
    <source>
        <dbReference type="ARBA" id="ARBA00022679"/>
    </source>
</evidence>
<dbReference type="InterPro" id="IPR007862">
    <property type="entry name" value="Adenylate_kinase_lid-dom"/>
</dbReference>
<feature type="binding site" evidence="5">
    <location>
        <position position="204"/>
    </location>
    <ligand>
        <name>ATP</name>
        <dbReference type="ChEBI" id="CHEBI:30616"/>
    </ligand>
</feature>
<dbReference type="Pfam" id="PF00406">
    <property type="entry name" value="ADK"/>
    <property type="match status" value="1"/>
</dbReference>
<sequence length="223" mass="24788">MNIILLGPPGAGKGTQAKRIETQFNIPQISTGDMLRAAIKSGSETGMKLKKILDAGELVSDDFIMQIVKERLSQTDCNNGFMLDGVPRTLGQANAFKKLGINIDFIIEITLDDNIIIKRMSGRRIHEASGRTYHVDNNPPKVTGKDDQTGEELIQREDDKEETVKNRLSVYHAQTAPLIEYYQHFDTAGTKLKKPTYVKVDGNQSVDTVTKEIFQVLSQHATA</sequence>
<dbReference type="Proteomes" id="UP000636949">
    <property type="component" value="Unassembled WGS sequence"/>
</dbReference>
<dbReference type="GO" id="GO:0005524">
    <property type="term" value="F:ATP binding"/>
    <property type="evidence" value="ECO:0007669"/>
    <property type="project" value="UniProtKB-UniRule"/>
</dbReference>
<feature type="binding site" evidence="5">
    <location>
        <position position="36"/>
    </location>
    <ligand>
        <name>AMP</name>
        <dbReference type="ChEBI" id="CHEBI:456215"/>
    </ligand>
</feature>
<comment type="similarity">
    <text evidence="5 6">Belongs to the adenylate kinase family.</text>
</comment>
<protein>
    <recommendedName>
        <fullName evidence="5 7">Adenylate kinase</fullName>
        <shortName evidence="5">AK</shortName>
        <ecNumber evidence="5 7">2.7.4.3</ecNumber>
    </recommendedName>
    <alternativeName>
        <fullName evidence="5">ATP-AMP transphosphorylase</fullName>
    </alternativeName>
    <alternativeName>
        <fullName evidence="5">ATP:AMP phosphotransferase</fullName>
    </alternativeName>
    <alternativeName>
        <fullName evidence="5">Adenylate monophosphate kinase</fullName>
    </alternativeName>
</protein>
<dbReference type="InterPro" id="IPR006259">
    <property type="entry name" value="Adenyl_kin_sub"/>
</dbReference>
<feature type="binding site" evidence="5">
    <location>
        <position position="167"/>
    </location>
    <ligand>
        <name>AMP</name>
        <dbReference type="ChEBI" id="CHEBI:456215"/>
    </ligand>
</feature>
<feature type="binding site" evidence="5">
    <location>
        <position position="123"/>
    </location>
    <ligand>
        <name>ATP</name>
        <dbReference type="ChEBI" id="CHEBI:30616"/>
    </ligand>
</feature>
<dbReference type="OrthoDB" id="9805030at2"/>
<evidence type="ECO:0000256" key="7">
    <source>
        <dbReference type="RuleBase" id="RU003331"/>
    </source>
</evidence>
<evidence type="ECO:0000256" key="2">
    <source>
        <dbReference type="ARBA" id="ARBA00022727"/>
    </source>
</evidence>
<reference evidence="9" key="1">
    <citation type="journal article" date="2014" name="Int. J. Syst. Evol. Microbiol.">
        <title>Complete genome sequence of Corynebacterium casei LMG S-19264T (=DSM 44701T), isolated from a smear-ripened cheese.</title>
        <authorList>
            <consortium name="US DOE Joint Genome Institute (JGI-PGF)"/>
            <person name="Walter F."/>
            <person name="Albersmeier A."/>
            <person name="Kalinowski J."/>
            <person name="Ruckert C."/>
        </authorList>
    </citation>
    <scope>NUCLEOTIDE SEQUENCE</scope>
    <source>
        <strain evidence="9">CGMCC 1.15758</strain>
    </source>
</reference>
<feature type="binding site" evidence="5">
    <location>
        <begin position="57"/>
        <end position="59"/>
    </location>
    <ligand>
        <name>AMP</name>
        <dbReference type="ChEBI" id="CHEBI:456215"/>
    </ligand>
</feature>
<dbReference type="EC" id="2.7.4.3" evidence="5 7"/>
<evidence type="ECO:0000313" key="10">
    <source>
        <dbReference type="Proteomes" id="UP000636949"/>
    </source>
</evidence>
<evidence type="ECO:0000256" key="3">
    <source>
        <dbReference type="ARBA" id="ARBA00022741"/>
    </source>
</evidence>
<dbReference type="HAMAP" id="MF_00235">
    <property type="entry name" value="Adenylate_kinase_Adk"/>
    <property type="match status" value="1"/>
</dbReference>
<dbReference type="PANTHER" id="PTHR23359">
    <property type="entry name" value="NUCLEOTIDE KINASE"/>
    <property type="match status" value="1"/>
</dbReference>
<comment type="subcellular location">
    <subcellularLocation>
        <location evidence="5 7">Cytoplasm</location>
    </subcellularLocation>
</comment>
<accession>A0A8J2Z507</accession>
<gene>
    <name evidence="5 9" type="primary">adk</name>
    <name evidence="9" type="ORF">GCM10010995_16830</name>
</gene>
<keyword evidence="5" id="KW-0963">Cytoplasm</keyword>
<reference evidence="9" key="2">
    <citation type="submission" date="2020-09" db="EMBL/GenBank/DDBJ databases">
        <authorList>
            <person name="Sun Q."/>
            <person name="Zhou Y."/>
        </authorList>
    </citation>
    <scope>NUCLEOTIDE SEQUENCE</scope>
    <source>
        <strain evidence="9">CGMCC 1.15758</strain>
    </source>
</reference>
<feature type="binding site" evidence="5">
    <location>
        <position position="31"/>
    </location>
    <ligand>
        <name>AMP</name>
        <dbReference type="ChEBI" id="CHEBI:456215"/>
    </ligand>
</feature>
<keyword evidence="4 5" id="KW-0418">Kinase</keyword>
<dbReference type="Gene3D" id="3.40.50.300">
    <property type="entry name" value="P-loop containing nucleotide triphosphate hydrolases"/>
    <property type="match status" value="1"/>
</dbReference>
<dbReference type="GO" id="GO:0004017">
    <property type="term" value="F:AMP kinase activity"/>
    <property type="evidence" value="ECO:0007669"/>
    <property type="project" value="UniProtKB-UniRule"/>
</dbReference>
<comment type="caution">
    <text evidence="9">The sequence shown here is derived from an EMBL/GenBank/DDBJ whole genome shotgun (WGS) entry which is preliminary data.</text>
</comment>
<proteinExistence type="inferred from homology"/>
<dbReference type="CDD" id="cd01428">
    <property type="entry name" value="ADK"/>
    <property type="match status" value="1"/>
</dbReference>
<dbReference type="GO" id="GO:0005737">
    <property type="term" value="C:cytoplasm"/>
    <property type="evidence" value="ECO:0007669"/>
    <property type="project" value="UniProtKB-SubCell"/>
</dbReference>
<feature type="binding site" evidence="5">
    <location>
        <begin position="10"/>
        <end position="15"/>
    </location>
    <ligand>
        <name>ATP</name>
        <dbReference type="ChEBI" id="CHEBI:30616"/>
    </ligand>
</feature>
<evidence type="ECO:0000256" key="4">
    <source>
        <dbReference type="ARBA" id="ARBA00022777"/>
    </source>
</evidence>
<dbReference type="UniPathway" id="UPA00588">
    <property type="reaction ID" value="UER00649"/>
</dbReference>
<comment type="domain">
    <text evidence="5">Consists of three domains, a large central CORE domain and two small peripheral domains, NMPbind and LID, which undergo movements during catalysis. The LID domain closes over the site of phosphoryl transfer upon ATP binding. Assembling and dissambling the active center during each catalytic cycle provides an effective means to prevent ATP hydrolysis.</text>
</comment>
<organism evidence="9 10">
    <name type="scientific">Cysteiniphilum litorale</name>
    <dbReference type="NCBI Taxonomy" id="2056700"/>
    <lineage>
        <taxon>Bacteria</taxon>
        <taxon>Pseudomonadati</taxon>
        <taxon>Pseudomonadota</taxon>
        <taxon>Gammaproteobacteria</taxon>
        <taxon>Thiotrichales</taxon>
        <taxon>Fastidiosibacteraceae</taxon>
        <taxon>Cysteiniphilum</taxon>
    </lineage>
</organism>
<dbReference type="NCBIfam" id="NF001381">
    <property type="entry name" value="PRK00279.1-3"/>
    <property type="match status" value="1"/>
</dbReference>
<dbReference type="RefSeq" id="WP_117002956.1">
    <property type="nucleotide sequence ID" value="NZ_BMJS01000018.1"/>
</dbReference>
<comment type="subunit">
    <text evidence="5 7">Monomer.</text>
</comment>
<keyword evidence="10" id="KW-1185">Reference proteome</keyword>
<feature type="binding site" evidence="5">
    <location>
        <position position="156"/>
    </location>
    <ligand>
        <name>AMP</name>
        <dbReference type="ChEBI" id="CHEBI:456215"/>
    </ligand>
</feature>
<comment type="function">
    <text evidence="5">Catalyzes the reversible transfer of the terminal phosphate group between ATP and AMP. Plays an important role in cellular energy homeostasis and in adenine nucleotide metabolism.</text>
</comment>